<evidence type="ECO:0000313" key="1">
    <source>
        <dbReference type="EMBL" id="KAK3061371.1"/>
    </source>
</evidence>
<comment type="caution">
    <text evidence="1">The sequence shown here is derived from an EMBL/GenBank/DDBJ whole genome shotgun (WGS) entry which is preliminary data.</text>
</comment>
<evidence type="ECO:0000313" key="2">
    <source>
        <dbReference type="Proteomes" id="UP001186974"/>
    </source>
</evidence>
<dbReference type="EMBL" id="JAWDJW010007881">
    <property type="protein sequence ID" value="KAK3061371.1"/>
    <property type="molecule type" value="Genomic_DNA"/>
</dbReference>
<organism evidence="1 2">
    <name type="scientific">Coniosporium uncinatum</name>
    <dbReference type="NCBI Taxonomy" id="93489"/>
    <lineage>
        <taxon>Eukaryota</taxon>
        <taxon>Fungi</taxon>
        <taxon>Dikarya</taxon>
        <taxon>Ascomycota</taxon>
        <taxon>Pezizomycotina</taxon>
        <taxon>Dothideomycetes</taxon>
        <taxon>Dothideomycetes incertae sedis</taxon>
        <taxon>Coniosporium</taxon>
    </lineage>
</organism>
<sequence>MGTPAEDAMLPFQLNGNKVREVRLGGADALTAANLIPGTHYNVSGPNVTIKAAWTRSYLSANSSAGIKTPLTVVFDKGAPLEVSLVQYAPPVLANNNVSLSASIGADGGIAVPITWNGIPKPAAVRGMTIDGKVLVDEWTQWLGPLQRFYLTYQNHWNWNATHFFVTAGGVQAVRQANGTAVWRIEVWPRVEGNAVDLTIVA</sequence>
<gene>
    <name evidence="1" type="ORF">LTS18_006397</name>
</gene>
<proteinExistence type="predicted"/>
<protein>
    <submittedName>
        <fullName evidence="1">Uncharacterized protein</fullName>
    </submittedName>
</protein>
<accession>A0ACC3D3N3</accession>
<reference evidence="1" key="1">
    <citation type="submission" date="2024-09" db="EMBL/GenBank/DDBJ databases">
        <title>Black Yeasts Isolated from many extreme environments.</title>
        <authorList>
            <person name="Coleine C."/>
            <person name="Stajich J.E."/>
            <person name="Selbmann L."/>
        </authorList>
    </citation>
    <scope>NUCLEOTIDE SEQUENCE</scope>
    <source>
        <strain evidence="1">CCFEE 5737</strain>
    </source>
</reference>
<keyword evidence="2" id="KW-1185">Reference proteome</keyword>
<name>A0ACC3D3N3_9PEZI</name>
<dbReference type="Proteomes" id="UP001186974">
    <property type="component" value="Unassembled WGS sequence"/>
</dbReference>